<evidence type="ECO:0000313" key="2">
    <source>
        <dbReference type="Proteomes" id="UP000266634"/>
    </source>
</evidence>
<dbReference type="Pfam" id="PF00702">
    <property type="entry name" value="Hydrolase"/>
    <property type="match status" value="1"/>
</dbReference>
<reference evidence="1 2" key="1">
    <citation type="submission" date="2018-08" db="EMBL/GenBank/DDBJ databases">
        <title>Genome Sequence of Clavibacter michiganensis Subspecies type strains, and the Atypical Peach-Colored Strains Isolated from Tomato.</title>
        <authorList>
            <person name="Osdaghi E."/>
            <person name="Portier P."/>
            <person name="Briand M."/>
            <person name="Jacques M.-A."/>
        </authorList>
    </citation>
    <scope>NUCLEOTIDE SEQUENCE [LARGE SCALE GENOMIC DNA]</scope>
    <source>
        <strain evidence="1 2">CFBP 6488</strain>
    </source>
</reference>
<dbReference type="InterPro" id="IPR051828">
    <property type="entry name" value="HAD-like_hydrolase_domain"/>
</dbReference>
<dbReference type="PRINTS" id="PR00413">
    <property type="entry name" value="HADHALOGNASE"/>
</dbReference>
<keyword evidence="1" id="KW-0378">Hydrolase</keyword>
<dbReference type="SUPFAM" id="SSF56784">
    <property type="entry name" value="HAD-like"/>
    <property type="match status" value="1"/>
</dbReference>
<dbReference type="RefSeq" id="WP_052663218.1">
    <property type="nucleotide sequence ID" value="NZ_CP011043.1"/>
</dbReference>
<protein>
    <submittedName>
        <fullName evidence="1">HAD family hydrolase</fullName>
    </submittedName>
</protein>
<comment type="caution">
    <text evidence="1">The sequence shown here is derived from an EMBL/GenBank/DDBJ whole genome shotgun (WGS) entry which is preliminary data.</text>
</comment>
<dbReference type="OrthoDB" id="9810501at2"/>
<name>A0A399N2G9_9MICO</name>
<evidence type="ECO:0000313" key="1">
    <source>
        <dbReference type="EMBL" id="RIJ43730.1"/>
    </source>
</evidence>
<proteinExistence type="predicted"/>
<organism evidence="1 2">
    <name type="scientific">Clavibacter michiganensis subsp. insidiosus</name>
    <dbReference type="NCBI Taxonomy" id="33014"/>
    <lineage>
        <taxon>Bacteria</taxon>
        <taxon>Bacillati</taxon>
        <taxon>Actinomycetota</taxon>
        <taxon>Actinomycetes</taxon>
        <taxon>Micrococcales</taxon>
        <taxon>Microbacteriaceae</taxon>
        <taxon>Clavibacter</taxon>
    </lineage>
</organism>
<dbReference type="InterPro" id="IPR006439">
    <property type="entry name" value="HAD-SF_hydro_IA"/>
</dbReference>
<dbReference type="AlphaFoldDB" id="A0A399N2G9"/>
<gene>
    <name evidence="1" type="ORF">DZF93_05485</name>
</gene>
<dbReference type="Proteomes" id="UP000266634">
    <property type="component" value="Unassembled WGS sequence"/>
</dbReference>
<sequence length="234" mass="25121">MGATRMVFWDFDGTLAARDGMWPDVLREAVLAVDPTQRVDVDALDRALRDGFPRWGPDGMGLHRSPSAWWAAASPVLADACREVGIEDVITERAMAEVPRVYYRPDAWRILPGAREALETVSRAGLPSVILSNHAPELPGVVEALGFAPLVMRTITSASLGMEEPDPRVFATALRLTGAARDSWMVGDHPVTDVAGARAAGMRAVLVHRSSGGATPLTLHDAAARIVRDLAAAR</sequence>
<dbReference type="InterPro" id="IPR036412">
    <property type="entry name" value="HAD-like_sf"/>
</dbReference>
<dbReference type="PANTHER" id="PTHR46191:SF2">
    <property type="entry name" value="HALOACID DEHALOGENASE-LIKE HYDROLASE DOMAIN-CONTAINING PROTEIN 3"/>
    <property type="match status" value="1"/>
</dbReference>
<dbReference type="Gene3D" id="3.40.50.1000">
    <property type="entry name" value="HAD superfamily/HAD-like"/>
    <property type="match status" value="1"/>
</dbReference>
<dbReference type="GO" id="GO:0016787">
    <property type="term" value="F:hydrolase activity"/>
    <property type="evidence" value="ECO:0007669"/>
    <property type="project" value="UniProtKB-KW"/>
</dbReference>
<dbReference type="EMBL" id="QWEA01000143">
    <property type="protein sequence ID" value="RIJ43730.1"/>
    <property type="molecule type" value="Genomic_DNA"/>
</dbReference>
<dbReference type="PANTHER" id="PTHR46191">
    <property type="match status" value="1"/>
</dbReference>
<accession>A0A399N2G9</accession>
<dbReference type="InterPro" id="IPR044924">
    <property type="entry name" value="HAD-SF_hydro_IA_REG-2-like_cap"/>
</dbReference>
<dbReference type="InterPro" id="IPR023214">
    <property type="entry name" value="HAD_sf"/>
</dbReference>
<dbReference type="Gene3D" id="1.10.150.720">
    <property type="entry name" value="Haloacid dehalogenase-like hydrolase"/>
    <property type="match status" value="1"/>
</dbReference>